<name>A0ABS5JV92_9BACT</name>
<dbReference type="Proteomes" id="UP000708576">
    <property type="component" value="Unassembled WGS sequence"/>
</dbReference>
<keyword evidence="1" id="KW-0732">Signal</keyword>
<organism evidence="2 3">
    <name type="scientific">Carboxylicivirga linearis</name>
    <dbReference type="NCBI Taxonomy" id="1628157"/>
    <lineage>
        <taxon>Bacteria</taxon>
        <taxon>Pseudomonadati</taxon>
        <taxon>Bacteroidota</taxon>
        <taxon>Bacteroidia</taxon>
        <taxon>Marinilabiliales</taxon>
        <taxon>Marinilabiliaceae</taxon>
        <taxon>Carboxylicivirga</taxon>
    </lineage>
</organism>
<evidence type="ECO:0008006" key="4">
    <source>
        <dbReference type="Google" id="ProtNLM"/>
    </source>
</evidence>
<evidence type="ECO:0000256" key="1">
    <source>
        <dbReference type="SAM" id="SignalP"/>
    </source>
</evidence>
<evidence type="ECO:0000313" key="2">
    <source>
        <dbReference type="EMBL" id="MBS2098386.1"/>
    </source>
</evidence>
<feature type="chain" id="PRO_5046817908" description="Porin" evidence="1">
    <location>
        <begin position="20"/>
        <end position="413"/>
    </location>
</feature>
<reference evidence="2 3" key="1">
    <citation type="journal article" date="2015" name="Int. J. Syst. Evol. Microbiol.">
        <title>Carboxylicivirga linearis sp. nov., isolated from a sea cucumber culture pond.</title>
        <authorList>
            <person name="Wang F.Q."/>
            <person name="Zhou Y.X."/>
            <person name="Lin X.Z."/>
            <person name="Chen G.J."/>
            <person name="Du Z.J."/>
        </authorList>
    </citation>
    <scope>NUCLEOTIDE SEQUENCE [LARGE SCALE GENOMIC DNA]</scope>
    <source>
        <strain evidence="2 3">FB218</strain>
    </source>
</reference>
<dbReference type="SUPFAM" id="SSF56935">
    <property type="entry name" value="Porins"/>
    <property type="match status" value="1"/>
</dbReference>
<protein>
    <recommendedName>
        <fullName evidence="4">Porin</fullName>
    </recommendedName>
</protein>
<keyword evidence="3" id="KW-1185">Reference proteome</keyword>
<dbReference type="RefSeq" id="WP_212215627.1">
    <property type="nucleotide sequence ID" value="NZ_JAGUCO010000004.1"/>
</dbReference>
<feature type="signal peptide" evidence="1">
    <location>
        <begin position="1"/>
        <end position="19"/>
    </location>
</feature>
<evidence type="ECO:0000313" key="3">
    <source>
        <dbReference type="Proteomes" id="UP000708576"/>
    </source>
</evidence>
<dbReference type="EMBL" id="JAGUCO010000004">
    <property type="protein sequence ID" value="MBS2098386.1"/>
    <property type="molecule type" value="Genomic_DNA"/>
</dbReference>
<proteinExistence type="predicted"/>
<sequence length="413" mass="46144">MKKVLLFFAIIAFTFHLNAQESEKKINVEIHGFVGVNATYDSRQSVTPRNGHIYLWPLPPNFDNAGNDLNDAANLDLDASFSRFNIGVSGPDVWGAKSFAFMEGDFLGDKAQGNDLYFRLRHAFIRLTWEKSSLLAGQYWHPLFIPENFASMVTVSVGSPYHPLNRQPMIRYGYKLTTNFEVIAYLMNQNDFGDRGMPGAEERGLRPEVDLQFKYKNNGFFAAFTAGYKSLKPALADPNNGLKTDELAQAGYVAGSIKQKFSKFTVKAEGIYGGAMSNLVMLGGFAEKNNGSEQRQYTPINTLALWGDIQSNHTKVQPGIFAGYTENLGASENANYLSEYTLGGNIGKMYTVAPRIKFFATPKVCLGVEWMYTVAGYAGKDDEGNYKFDEKAKPIDLEDYSNHRITTSLKYIF</sequence>
<accession>A0ABS5JV92</accession>
<comment type="caution">
    <text evidence="2">The sequence shown here is derived from an EMBL/GenBank/DDBJ whole genome shotgun (WGS) entry which is preliminary data.</text>
</comment>
<gene>
    <name evidence="2" type="ORF">KEM10_08855</name>
</gene>